<dbReference type="Pfam" id="PF00931">
    <property type="entry name" value="NB-ARC"/>
    <property type="match status" value="1"/>
</dbReference>
<keyword evidence="1" id="KW-0611">Plant defense</keyword>
<dbReference type="PANTHER" id="PTHR33463:SF222">
    <property type="entry name" value="NB-ARC-RELATED"/>
    <property type="match status" value="1"/>
</dbReference>
<dbReference type="InterPro" id="IPR027417">
    <property type="entry name" value="P-loop_NTPase"/>
</dbReference>
<evidence type="ECO:0000313" key="5">
    <source>
        <dbReference type="Proteomes" id="UP000245207"/>
    </source>
</evidence>
<gene>
    <name evidence="4" type="ORF">CTI12_AA318340</name>
</gene>
<dbReference type="PANTHER" id="PTHR33463">
    <property type="entry name" value="NB-ARC DOMAIN-CONTAINING PROTEIN-RELATED"/>
    <property type="match status" value="1"/>
</dbReference>
<dbReference type="SUPFAM" id="SSF52540">
    <property type="entry name" value="P-loop containing nucleoside triphosphate hydrolases"/>
    <property type="match status" value="1"/>
</dbReference>
<dbReference type="OrthoDB" id="1898799at2759"/>
<feature type="compositionally biased region" description="Polar residues" evidence="2">
    <location>
        <begin position="100"/>
        <end position="115"/>
    </location>
</feature>
<comment type="caution">
    <text evidence="4">The sequence shown here is derived from an EMBL/GenBank/DDBJ whole genome shotgun (WGS) entry which is preliminary data.</text>
</comment>
<dbReference type="Proteomes" id="UP000245207">
    <property type="component" value="Unassembled WGS sequence"/>
</dbReference>
<feature type="domain" description="NB-ARC" evidence="3">
    <location>
        <begin position="122"/>
        <end position="187"/>
    </location>
</feature>
<evidence type="ECO:0000259" key="3">
    <source>
        <dbReference type="Pfam" id="PF00931"/>
    </source>
</evidence>
<dbReference type="Gene3D" id="3.40.50.300">
    <property type="entry name" value="P-loop containing nucleotide triphosphate hydrolases"/>
    <property type="match status" value="1"/>
</dbReference>
<evidence type="ECO:0000256" key="2">
    <source>
        <dbReference type="SAM" id="MobiDB-lite"/>
    </source>
</evidence>
<dbReference type="InterPro" id="IPR050905">
    <property type="entry name" value="Plant_NBS-LRR"/>
</dbReference>
<dbReference type="InterPro" id="IPR002182">
    <property type="entry name" value="NB-ARC"/>
</dbReference>
<dbReference type="EMBL" id="PKPP01003826">
    <property type="protein sequence ID" value="PWA67481.1"/>
    <property type="molecule type" value="Genomic_DNA"/>
</dbReference>
<dbReference type="STRING" id="35608.A0A2U1N1T3"/>
<accession>A0A2U1N1T3</accession>
<sequence length="210" mass="23736">MKDLEKRRYEIKAHVYYNNTNNLEIPPSVPQWLEDVEKIEKNFKNIPSNNDGCFNLKTTYEAEGKALKLTKKIDDLITQSKEIIWTNAKIPLGRVDSKRPPSTSASGGNNQNGFKSRNKIFNDALKFLQHDDGKTQVIALCGMGGVRKTTLMNQLKEAAKNEKMFQWIMVLIIGKSSNLFAHQNAIAVHTESFQSVKKESGYIGRCVGED</sequence>
<organism evidence="4 5">
    <name type="scientific">Artemisia annua</name>
    <name type="common">Sweet wormwood</name>
    <dbReference type="NCBI Taxonomy" id="35608"/>
    <lineage>
        <taxon>Eukaryota</taxon>
        <taxon>Viridiplantae</taxon>
        <taxon>Streptophyta</taxon>
        <taxon>Embryophyta</taxon>
        <taxon>Tracheophyta</taxon>
        <taxon>Spermatophyta</taxon>
        <taxon>Magnoliopsida</taxon>
        <taxon>eudicotyledons</taxon>
        <taxon>Gunneridae</taxon>
        <taxon>Pentapetalae</taxon>
        <taxon>asterids</taxon>
        <taxon>campanulids</taxon>
        <taxon>Asterales</taxon>
        <taxon>Asteraceae</taxon>
        <taxon>Asteroideae</taxon>
        <taxon>Anthemideae</taxon>
        <taxon>Artemisiinae</taxon>
        <taxon>Artemisia</taxon>
    </lineage>
</organism>
<keyword evidence="5" id="KW-1185">Reference proteome</keyword>
<feature type="region of interest" description="Disordered" evidence="2">
    <location>
        <begin position="95"/>
        <end position="116"/>
    </location>
</feature>
<protein>
    <submittedName>
        <fullName evidence="4">Disease resistance protein</fullName>
    </submittedName>
</protein>
<dbReference type="GO" id="GO:0043531">
    <property type="term" value="F:ADP binding"/>
    <property type="evidence" value="ECO:0007669"/>
    <property type="project" value="InterPro"/>
</dbReference>
<reference evidence="4 5" key="1">
    <citation type="journal article" date="2018" name="Mol. Plant">
        <title>The genome of Artemisia annua provides insight into the evolution of Asteraceae family and artemisinin biosynthesis.</title>
        <authorList>
            <person name="Shen Q."/>
            <person name="Zhang L."/>
            <person name="Liao Z."/>
            <person name="Wang S."/>
            <person name="Yan T."/>
            <person name="Shi P."/>
            <person name="Liu M."/>
            <person name="Fu X."/>
            <person name="Pan Q."/>
            <person name="Wang Y."/>
            <person name="Lv Z."/>
            <person name="Lu X."/>
            <person name="Zhang F."/>
            <person name="Jiang W."/>
            <person name="Ma Y."/>
            <person name="Chen M."/>
            <person name="Hao X."/>
            <person name="Li L."/>
            <person name="Tang Y."/>
            <person name="Lv G."/>
            <person name="Zhou Y."/>
            <person name="Sun X."/>
            <person name="Brodelius P.E."/>
            <person name="Rose J.K.C."/>
            <person name="Tang K."/>
        </authorList>
    </citation>
    <scope>NUCLEOTIDE SEQUENCE [LARGE SCALE GENOMIC DNA]</scope>
    <source>
        <strain evidence="5">cv. Huhao1</strain>
        <tissue evidence="4">Leaf</tissue>
    </source>
</reference>
<proteinExistence type="predicted"/>
<name>A0A2U1N1T3_ARTAN</name>
<dbReference type="AlphaFoldDB" id="A0A2U1N1T3"/>
<evidence type="ECO:0000313" key="4">
    <source>
        <dbReference type="EMBL" id="PWA67481.1"/>
    </source>
</evidence>
<evidence type="ECO:0000256" key="1">
    <source>
        <dbReference type="ARBA" id="ARBA00022821"/>
    </source>
</evidence>